<evidence type="ECO:0000256" key="11">
    <source>
        <dbReference type="ARBA" id="ARBA00022801"/>
    </source>
</evidence>
<dbReference type="GO" id="GO:0005524">
    <property type="term" value="F:ATP binding"/>
    <property type="evidence" value="ECO:0007669"/>
    <property type="project" value="UniProtKB-KW"/>
</dbReference>
<evidence type="ECO:0000256" key="9">
    <source>
        <dbReference type="ARBA" id="ARBA00022750"/>
    </source>
</evidence>
<keyword evidence="20" id="KW-0511">Multifunctional enzyme</keyword>
<accession>A0A9Q3II44</accession>
<dbReference type="GO" id="GO:0003887">
    <property type="term" value="F:DNA-directed DNA polymerase activity"/>
    <property type="evidence" value="ECO:0007669"/>
    <property type="project" value="UniProtKB-KW"/>
</dbReference>
<evidence type="ECO:0000256" key="1">
    <source>
        <dbReference type="ARBA" id="ARBA00002180"/>
    </source>
</evidence>
<dbReference type="GO" id="GO:0005634">
    <property type="term" value="C:nucleus"/>
    <property type="evidence" value="ECO:0007669"/>
    <property type="project" value="UniProtKB-ARBA"/>
</dbReference>
<keyword evidence="19" id="KW-0233">DNA recombination</keyword>
<dbReference type="PROSITE" id="PS50994">
    <property type="entry name" value="INTEGRASE"/>
    <property type="match status" value="1"/>
</dbReference>
<dbReference type="GO" id="GO:0032196">
    <property type="term" value="P:transposition"/>
    <property type="evidence" value="ECO:0007669"/>
    <property type="project" value="UniProtKB-KW"/>
</dbReference>
<dbReference type="GO" id="GO:0003964">
    <property type="term" value="F:RNA-directed DNA polymerase activity"/>
    <property type="evidence" value="ECO:0007669"/>
    <property type="project" value="UniProtKB-KW"/>
</dbReference>
<evidence type="ECO:0000256" key="17">
    <source>
        <dbReference type="ARBA" id="ARBA00022932"/>
    </source>
</evidence>
<comment type="function">
    <text evidence="1">The aspartyl protease (PR) mediates the proteolytic cleavages of the Gag and Gag-Pol polyproteins after assembly of the VLP.</text>
</comment>
<dbReference type="InterPro" id="IPR039537">
    <property type="entry name" value="Retrotran_Ty1/copia-like"/>
</dbReference>
<keyword evidence="6" id="KW-0540">Nuclease</keyword>
<keyword evidence="7" id="KW-0479">Metal-binding</keyword>
<evidence type="ECO:0000256" key="10">
    <source>
        <dbReference type="ARBA" id="ARBA00022759"/>
    </source>
</evidence>
<dbReference type="Gene3D" id="3.30.420.10">
    <property type="entry name" value="Ribonuclease H-like superfamily/Ribonuclease H"/>
    <property type="match status" value="1"/>
</dbReference>
<dbReference type="GO" id="GO:0046872">
    <property type="term" value="F:metal ion binding"/>
    <property type="evidence" value="ECO:0007669"/>
    <property type="project" value="UniProtKB-KW"/>
</dbReference>
<evidence type="ECO:0000256" key="13">
    <source>
        <dbReference type="ARBA" id="ARBA00022842"/>
    </source>
</evidence>
<keyword evidence="12" id="KW-0067">ATP-binding</keyword>
<organism evidence="24 25">
    <name type="scientific">Austropuccinia psidii MF-1</name>
    <dbReference type="NCBI Taxonomy" id="1389203"/>
    <lineage>
        <taxon>Eukaryota</taxon>
        <taxon>Fungi</taxon>
        <taxon>Dikarya</taxon>
        <taxon>Basidiomycota</taxon>
        <taxon>Pucciniomycotina</taxon>
        <taxon>Pucciniomycetes</taxon>
        <taxon>Pucciniales</taxon>
        <taxon>Sphaerophragmiaceae</taxon>
        <taxon>Austropuccinia</taxon>
    </lineage>
</organism>
<dbReference type="PANTHER" id="PTHR42648:SF11">
    <property type="entry name" value="TRANSPOSON TY4-P GAG-POL POLYPROTEIN"/>
    <property type="match status" value="1"/>
</dbReference>
<evidence type="ECO:0000256" key="12">
    <source>
        <dbReference type="ARBA" id="ARBA00022840"/>
    </source>
</evidence>
<comment type="caution">
    <text evidence="24">The sequence shown here is derived from an EMBL/GenBank/DDBJ whole genome shotgun (WGS) entry which is preliminary data.</text>
</comment>
<dbReference type="GO" id="GO:0006508">
    <property type="term" value="P:proteolysis"/>
    <property type="evidence" value="ECO:0007669"/>
    <property type="project" value="UniProtKB-KW"/>
</dbReference>
<dbReference type="OrthoDB" id="3344688at2759"/>
<evidence type="ECO:0000256" key="3">
    <source>
        <dbReference type="ARBA" id="ARBA00022612"/>
    </source>
</evidence>
<evidence type="ECO:0000256" key="22">
    <source>
        <dbReference type="ARBA" id="ARBA00049244"/>
    </source>
</evidence>
<dbReference type="Pfam" id="PF07727">
    <property type="entry name" value="RVT_2"/>
    <property type="match status" value="1"/>
</dbReference>
<evidence type="ECO:0000313" key="25">
    <source>
        <dbReference type="Proteomes" id="UP000765509"/>
    </source>
</evidence>
<reference evidence="24" key="1">
    <citation type="submission" date="2021-03" db="EMBL/GenBank/DDBJ databases">
        <title>Draft genome sequence of rust myrtle Austropuccinia psidii MF-1, a brazilian biotype.</title>
        <authorList>
            <person name="Quecine M.C."/>
            <person name="Pachon D.M.R."/>
            <person name="Bonatelli M.L."/>
            <person name="Correr F.H."/>
            <person name="Franceschini L.M."/>
            <person name="Leite T.F."/>
            <person name="Margarido G.R.A."/>
            <person name="Almeida C.A."/>
            <person name="Ferrarezi J.A."/>
            <person name="Labate C.A."/>
        </authorList>
    </citation>
    <scope>NUCLEOTIDE SEQUENCE</scope>
    <source>
        <strain evidence="24">MF-1</strain>
    </source>
</reference>
<dbReference type="InterPro" id="IPR054722">
    <property type="entry name" value="PolX-like_BBD"/>
</dbReference>
<keyword evidence="10" id="KW-0255">Endonuclease</keyword>
<dbReference type="GO" id="GO:0004190">
    <property type="term" value="F:aspartic-type endopeptidase activity"/>
    <property type="evidence" value="ECO:0007669"/>
    <property type="project" value="UniProtKB-KW"/>
</dbReference>
<dbReference type="SUPFAM" id="SSF53098">
    <property type="entry name" value="Ribonuclease H-like"/>
    <property type="match status" value="1"/>
</dbReference>
<dbReference type="InterPro" id="IPR013103">
    <property type="entry name" value="RVT_2"/>
</dbReference>
<evidence type="ECO:0000256" key="16">
    <source>
        <dbReference type="ARBA" id="ARBA00022918"/>
    </source>
</evidence>
<dbReference type="InterPro" id="IPR036397">
    <property type="entry name" value="RNaseH_sf"/>
</dbReference>
<keyword evidence="8" id="KW-0547">Nucleotide-binding</keyword>
<dbReference type="InterPro" id="IPR057670">
    <property type="entry name" value="SH3_retrovirus"/>
</dbReference>
<keyword evidence="16" id="KW-0695">RNA-directed DNA polymerase</keyword>
<protein>
    <recommendedName>
        <fullName evidence="23">Integrase catalytic domain-containing protein</fullName>
    </recommendedName>
</protein>
<evidence type="ECO:0000256" key="18">
    <source>
        <dbReference type="ARBA" id="ARBA00023113"/>
    </source>
</evidence>
<evidence type="ECO:0000256" key="14">
    <source>
        <dbReference type="ARBA" id="ARBA00022884"/>
    </source>
</evidence>
<keyword evidence="15" id="KW-0229">DNA integration</keyword>
<evidence type="ECO:0000313" key="24">
    <source>
        <dbReference type="EMBL" id="MBW0541452.1"/>
    </source>
</evidence>
<evidence type="ECO:0000256" key="8">
    <source>
        <dbReference type="ARBA" id="ARBA00022741"/>
    </source>
</evidence>
<dbReference type="InterPro" id="IPR043502">
    <property type="entry name" value="DNA/RNA_pol_sf"/>
</dbReference>
<dbReference type="GO" id="GO:0006310">
    <property type="term" value="P:DNA recombination"/>
    <property type="evidence" value="ECO:0007669"/>
    <property type="project" value="UniProtKB-KW"/>
</dbReference>
<keyword evidence="14" id="KW-0694">RNA-binding</keyword>
<dbReference type="GO" id="GO:0004519">
    <property type="term" value="F:endonuclease activity"/>
    <property type="evidence" value="ECO:0007669"/>
    <property type="project" value="UniProtKB-KW"/>
</dbReference>
<keyword evidence="25" id="KW-1185">Reference proteome</keyword>
<gene>
    <name evidence="24" type="ORF">O181_081167</name>
</gene>
<dbReference type="CDD" id="cd09272">
    <property type="entry name" value="RNase_HI_RT_Ty1"/>
    <property type="match status" value="1"/>
</dbReference>
<keyword evidence="17" id="KW-0808">Transferase</keyword>
<dbReference type="EMBL" id="AVOT02046107">
    <property type="protein sequence ID" value="MBW0541452.1"/>
    <property type="molecule type" value="Genomic_DNA"/>
</dbReference>
<keyword evidence="4" id="KW-0645">Protease</keyword>
<comment type="catalytic activity">
    <reaction evidence="21">
        <text>DNA(n) + a 2'-deoxyribonucleoside 5'-triphosphate = DNA(n+1) + diphosphate</text>
        <dbReference type="Rhea" id="RHEA:22508"/>
        <dbReference type="Rhea" id="RHEA-COMP:17339"/>
        <dbReference type="Rhea" id="RHEA-COMP:17340"/>
        <dbReference type="ChEBI" id="CHEBI:33019"/>
        <dbReference type="ChEBI" id="CHEBI:61560"/>
        <dbReference type="ChEBI" id="CHEBI:173112"/>
        <dbReference type="EC" id="2.7.7.49"/>
    </reaction>
</comment>
<keyword evidence="11" id="KW-0378">Hydrolase</keyword>
<dbReference type="PANTHER" id="PTHR42648">
    <property type="entry name" value="TRANSPOSASE, PUTATIVE-RELATED"/>
    <property type="match status" value="1"/>
</dbReference>
<name>A0A9Q3II44_9BASI</name>
<evidence type="ECO:0000256" key="20">
    <source>
        <dbReference type="ARBA" id="ARBA00023268"/>
    </source>
</evidence>
<evidence type="ECO:0000256" key="15">
    <source>
        <dbReference type="ARBA" id="ARBA00022908"/>
    </source>
</evidence>
<keyword evidence="5" id="KW-0548">Nucleotidyltransferase</keyword>
<keyword evidence="3" id="KW-1188">Viral release from host cell</keyword>
<dbReference type="Proteomes" id="UP000765509">
    <property type="component" value="Unassembled WGS sequence"/>
</dbReference>
<evidence type="ECO:0000256" key="2">
    <source>
        <dbReference type="ARBA" id="ARBA00022578"/>
    </source>
</evidence>
<keyword evidence="18" id="KW-0917">Virion maturation</keyword>
<keyword evidence="13" id="KW-0460">Magnesium</keyword>
<comment type="catalytic activity">
    <reaction evidence="22">
        <text>DNA(n) + a 2'-deoxyribonucleoside 5'-triphosphate = DNA(n+1) + diphosphate</text>
        <dbReference type="Rhea" id="RHEA:22508"/>
        <dbReference type="Rhea" id="RHEA-COMP:17339"/>
        <dbReference type="Rhea" id="RHEA-COMP:17340"/>
        <dbReference type="ChEBI" id="CHEBI:33019"/>
        <dbReference type="ChEBI" id="CHEBI:61560"/>
        <dbReference type="ChEBI" id="CHEBI:173112"/>
        <dbReference type="EC" id="2.7.7.7"/>
    </reaction>
</comment>
<evidence type="ECO:0000256" key="6">
    <source>
        <dbReference type="ARBA" id="ARBA00022722"/>
    </source>
</evidence>
<dbReference type="Pfam" id="PF25597">
    <property type="entry name" value="SH3_retrovirus"/>
    <property type="match status" value="1"/>
</dbReference>
<evidence type="ECO:0000256" key="19">
    <source>
        <dbReference type="ARBA" id="ARBA00023172"/>
    </source>
</evidence>
<dbReference type="Pfam" id="PF00665">
    <property type="entry name" value="rve"/>
    <property type="match status" value="1"/>
</dbReference>
<proteinExistence type="predicted"/>
<evidence type="ECO:0000256" key="21">
    <source>
        <dbReference type="ARBA" id="ARBA00048173"/>
    </source>
</evidence>
<dbReference type="GO" id="GO:0003723">
    <property type="term" value="F:RNA binding"/>
    <property type="evidence" value="ECO:0007669"/>
    <property type="project" value="UniProtKB-KW"/>
</dbReference>
<sequence>MSDKNNEPKDNSNIPILNGLNYSEWYRRTRIYLKSKDLLDVCLRRVPADATPAAVNKWNKASCEAVSFISSKIDPSVFIEVMDDDTMEDSNLLWEKINEQYASKTAINRGRVVMDWVAIAYKGNLDDFIKKCRKALVDLALVNIKIPSDVLSYMILGKLCDHTSMYHLADSLAMSTEATENPTQKDSADEHTNTALISSSSSHPSKLVYYCANGVHNPLNTSHKPSRCYIEFLHLCPKRKEKDNQTPSTHRSSTQALMTSTGFNEKKTQIIIDSAATHHMFSEISLFTSLKKSSPFIVSTGDPTSNLFAEGIGSVSLVIEGKTLILDNCIFVPKISHNLIILLELFKDSIKIEKLSAERFVIKNCNEIILSGKITNRLMTVLHQPVKALISVGSLWHQRLGHPSNQIVKMLGLPPTSETCEVCLTGKLSLLPFSGSFDKTQHPLECVHLDVVGPISPSSNTGLRYFLTIVDQFTSFKTVMFLKTKSEAFNEFVKWKVFSRNFHNTRIKRLVSDRGGEFENERFKDLATSCGFIHIFSPTATPEHNGFAERANRTILDKARCLLIRSNLPRSYWAKAVNTATFLSNLIPTASRDNKSPFVLWASKLPQLKRLRTFGCKAFIMIQRKDKDWKLAPTSEEGVLLGFENNNSSYRILRLRDKKVVVTRHALFIEDHFPSLDKGSDCTNCSRWVDIGDKNDIFFDCNEDAIENIDSQTPLEDHHDVAIQESPSSAIEQACEGLAPNNPENNVIGPRHPTLIRGEVDRTNILPFPRRPKALISIEDVDPLSYSSAVNGRKDSCHWIATIAKELEVMKNLEVWDVVDLEPHHKVVGTTWVFRRKKSPIIQTKYKARLCAQGFAQTLGEDYSKTFAPTGRMHSLRTLIAFSVSNGLKFRQLDIRSAFLNAKLEEKVYLGIPQGLEFDKKKKCLKLKKAIYGLKQAPLAWYNRLTAWLKSTGFTASVSDPCVFYRAKDSPIWLFFHVDDIAVFGKDVEPFKNQLKSEFDVKDMGDAEVMLGIQMIQAPEGLVLSQAHYIKSVLVLYGMENCRPVATPMVPGIHLTEASLDQQVAFKKLGVNYRSAVGSLSYLSTATRPDISFAVSSLSQFLELPGVEHWNAFLHVLRYLKGTSHQSLVYPFKEVKRIQSYCDADWGNCRQTRRSVTGFIVTINGCLVIWKTRKQPTVSLSTAEAEYKALTDLSAKLLWLRQFTQELALNQVEGPIDVFSDNQACINTANSDSNCNNRRMKHVEIQLHFIREVISQKKIQVTYVPTNAMLADFMTKSVSRHALKQCLDALHVLCIRARGDVEINTADE</sequence>
<dbReference type="Pfam" id="PF22936">
    <property type="entry name" value="Pol_BBD"/>
    <property type="match status" value="1"/>
</dbReference>
<dbReference type="InterPro" id="IPR001584">
    <property type="entry name" value="Integrase_cat-core"/>
</dbReference>
<evidence type="ECO:0000256" key="5">
    <source>
        <dbReference type="ARBA" id="ARBA00022695"/>
    </source>
</evidence>
<dbReference type="GO" id="GO:0015074">
    <property type="term" value="P:DNA integration"/>
    <property type="evidence" value="ECO:0007669"/>
    <property type="project" value="UniProtKB-KW"/>
</dbReference>
<feature type="domain" description="Integrase catalytic" evidence="23">
    <location>
        <begin position="439"/>
        <end position="605"/>
    </location>
</feature>
<keyword evidence="9" id="KW-0064">Aspartyl protease</keyword>
<keyword evidence="17" id="KW-0239">DNA-directed DNA polymerase</keyword>
<evidence type="ECO:0000256" key="4">
    <source>
        <dbReference type="ARBA" id="ARBA00022670"/>
    </source>
</evidence>
<dbReference type="InterPro" id="IPR012337">
    <property type="entry name" value="RNaseH-like_sf"/>
</dbReference>
<keyword evidence="2" id="KW-0815">Transposition</keyword>
<evidence type="ECO:0000259" key="23">
    <source>
        <dbReference type="PROSITE" id="PS50994"/>
    </source>
</evidence>
<evidence type="ECO:0000256" key="7">
    <source>
        <dbReference type="ARBA" id="ARBA00022723"/>
    </source>
</evidence>
<dbReference type="SUPFAM" id="SSF56672">
    <property type="entry name" value="DNA/RNA polymerases"/>
    <property type="match status" value="1"/>
</dbReference>